<evidence type="ECO:0000256" key="6">
    <source>
        <dbReference type="ARBA" id="ARBA00023136"/>
    </source>
</evidence>
<name>A0A9X0QHT0_9BACT</name>
<dbReference type="GO" id="GO:0044718">
    <property type="term" value="P:siderophore transmembrane transport"/>
    <property type="evidence" value="ECO:0007669"/>
    <property type="project" value="TreeGrafter"/>
</dbReference>
<dbReference type="PANTHER" id="PTHR30069">
    <property type="entry name" value="TONB-DEPENDENT OUTER MEMBRANE RECEPTOR"/>
    <property type="match status" value="1"/>
</dbReference>
<evidence type="ECO:0000256" key="7">
    <source>
        <dbReference type="ARBA" id="ARBA00023237"/>
    </source>
</evidence>
<dbReference type="Pfam" id="PF07715">
    <property type="entry name" value="Plug"/>
    <property type="match status" value="1"/>
</dbReference>
<organism evidence="10 11">
    <name type="scientific">Tunturiibacter gelidiferens</name>
    <dbReference type="NCBI Taxonomy" id="3069689"/>
    <lineage>
        <taxon>Bacteria</taxon>
        <taxon>Pseudomonadati</taxon>
        <taxon>Acidobacteriota</taxon>
        <taxon>Terriglobia</taxon>
        <taxon>Terriglobales</taxon>
        <taxon>Acidobacteriaceae</taxon>
        <taxon>Tunturiibacter</taxon>
    </lineage>
</organism>
<keyword evidence="4 8" id="KW-0812">Transmembrane</keyword>
<dbReference type="InterPro" id="IPR039426">
    <property type="entry name" value="TonB-dep_rcpt-like"/>
</dbReference>
<evidence type="ECO:0000256" key="2">
    <source>
        <dbReference type="ARBA" id="ARBA00022448"/>
    </source>
</evidence>
<evidence type="ECO:0000256" key="5">
    <source>
        <dbReference type="ARBA" id="ARBA00022729"/>
    </source>
</evidence>
<evidence type="ECO:0000259" key="9">
    <source>
        <dbReference type="Pfam" id="PF07715"/>
    </source>
</evidence>
<dbReference type="InterPro" id="IPR037066">
    <property type="entry name" value="Plug_dom_sf"/>
</dbReference>
<keyword evidence="7 8" id="KW-0998">Cell outer membrane</keyword>
<keyword evidence="11" id="KW-1185">Reference proteome</keyword>
<keyword evidence="5" id="KW-0732">Signal</keyword>
<dbReference type="Proteomes" id="UP000535182">
    <property type="component" value="Unassembled WGS sequence"/>
</dbReference>
<comment type="subcellular location">
    <subcellularLocation>
        <location evidence="1 8">Cell outer membrane</location>
        <topology evidence="1 8">Multi-pass membrane protein</topology>
    </subcellularLocation>
</comment>
<evidence type="ECO:0000313" key="10">
    <source>
        <dbReference type="EMBL" id="MBB5330605.1"/>
    </source>
</evidence>
<evidence type="ECO:0000256" key="4">
    <source>
        <dbReference type="ARBA" id="ARBA00022692"/>
    </source>
</evidence>
<dbReference type="GO" id="GO:0015344">
    <property type="term" value="F:siderophore uptake transmembrane transporter activity"/>
    <property type="evidence" value="ECO:0007669"/>
    <property type="project" value="TreeGrafter"/>
</dbReference>
<keyword evidence="3 8" id="KW-1134">Transmembrane beta strand</keyword>
<dbReference type="SUPFAM" id="SSF56935">
    <property type="entry name" value="Porins"/>
    <property type="match status" value="1"/>
</dbReference>
<dbReference type="PANTHER" id="PTHR30069:SF29">
    <property type="entry name" value="HEMOGLOBIN AND HEMOGLOBIN-HAPTOGLOBIN-BINDING PROTEIN 1-RELATED"/>
    <property type="match status" value="1"/>
</dbReference>
<gene>
    <name evidence="10" type="ORF">HDF14_004241</name>
</gene>
<feature type="domain" description="TonB-dependent receptor plug" evidence="9">
    <location>
        <begin position="129"/>
        <end position="229"/>
    </location>
</feature>
<keyword evidence="10" id="KW-0675">Receptor</keyword>
<dbReference type="Gene3D" id="2.170.130.10">
    <property type="entry name" value="TonB-dependent receptor, plug domain"/>
    <property type="match status" value="1"/>
</dbReference>
<accession>A0A9X0QHT0</accession>
<dbReference type="AlphaFoldDB" id="A0A9X0QHT0"/>
<sequence length="810" mass="87978">MLLPASRGSIKQLLALIAAVLIALPAHAVVVRGTVTTPLGAPLGNARIQLVQGKRVIAFTMSLMDGTYEIRSSLSGRFVLLSAEAPFTPSISDAFYGGRTSVVTRGIVMEYSKVTPQLAITASGVSTPIEQVPAAITLMPQKDLDTEVNLLNGLRQVPGTNAVQTGQAGGPITLYVRGGPSDANKILIDTIPATDIGGNFDFSTVSTTSLNGPEIYRGANSAFYGTGAEASVVNLATTRSNFLSPTVNYTGDAGNFRTYRNEAILSGAFSRLDYQAAFSRFNTSNALPLDQYHLITSAANIGYNILSNTSARFTIHNADSAVGLPQAHDIYGFSASGKHADQDLYSGLTIENVLGGNWHNLARYGIARKREQEQQFDQSTVVIDGVAEPTVNYGDIVTLRGANGYTATGQAAFISPTLDNVHNRDEFYSQTDYIFPFRIGTLFGFHYEDERGRLYNPTSGFNQQADRTNYQYTFQLHGDFNHRVFYSFGGAIERNHLYGTEGTPRFGLTYIAAPQGNDFFRGTVLRANGATGVQEPTLDDQFTSLSTLLDQTGNESAIATYNIRPISAERSRTFDLGFDQSIVGQKLILKADYFHNQFSHQIESLAPNGLEEFFGIPANIALQIPGASLNSLAYIARGYEAELQYQPFARLFLRGGYAYLNSQVEQSFTSDNVAPTFNPELPGIPIGALSPIVGNRPFRLPPDTGYFAVQYTSKKISAAISGAFASRSDDSTFQLHNDRNGGNTLLLPNRDLDFGYAKLDLNILYYATRHVTAFTQLDNLLSQQHIGPIGYPGLPFTIRAGMKIRIGGDN</sequence>
<dbReference type="GO" id="GO:0009279">
    <property type="term" value="C:cell outer membrane"/>
    <property type="evidence" value="ECO:0007669"/>
    <property type="project" value="UniProtKB-SubCell"/>
</dbReference>
<proteinExistence type="inferred from homology"/>
<keyword evidence="2 8" id="KW-0813">Transport</keyword>
<keyword evidence="6 8" id="KW-0472">Membrane</keyword>
<dbReference type="InterPro" id="IPR036942">
    <property type="entry name" value="Beta-barrel_TonB_sf"/>
</dbReference>
<reference evidence="10 11" key="1">
    <citation type="submission" date="2020-08" db="EMBL/GenBank/DDBJ databases">
        <title>Genomic Encyclopedia of Type Strains, Phase IV (KMG-V): Genome sequencing to study the core and pangenomes of soil and plant-associated prokaryotes.</title>
        <authorList>
            <person name="Whitman W."/>
        </authorList>
    </citation>
    <scope>NUCLEOTIDE SEQUENCE [LARGE SCALE GENOMIC DNA]</scope>
    <source>
        <strain evidence="10 11">X5P2</strain>
    </source>
</reference>
<protein>
    <submittedName>
        <fullName evidence="10">Iron complex outermembrane receptor protein/vitamin B12 transporter</fullName>
    </submittedName>
</protein>
<dbReference type="InterPro" id="IPR012910">
    <property type="entry name" value="Plug_dom"/>
</dbReference>
<dbReference type="Gene3D" id="2.40.170.20">
    <property type="entry name" value="TonB-dependent receptor, beta-barrel domain"/>
    <property type="match status" value="1"/>
</dbReference>
<evidence type="ECO:0000256" key="3">
    <source>
        <dbReference type="ARBA" id="ARBA00022452"/>
    </source>
</evidence>
<comment type="caution">
    <text evidence="10">The sequence shown here is derived from an EMBL/GenBank/DDBJ whole genome shotgun (WGS) entry which is preliminary data.</text>
</comment>
<evidence type="ECO:0000256" key="8">
    <source>
        <dbReference type="PROSITE-ProRule" id="PRU01360"/>
    </source>
</evidence>
<dbReference type="EMBL" id="JACHEB010000011">
    <property type="protein sequence ID" value="MBB5330605.1"/>
    <property type="molecule type" value="Genomic_DNA"/>
</dbReference>
<dbReference type="PROSITE" id="PS52016">
    <property type="entry name" value="TONB_DEPENDENT_REC_3"/>
    <property type="match status" value="1"/>
</dbReference>
<evidence type="ECO:0000313" key="11">
    <source>
        <dbReference type="Proteomes" id="UP000535182"/>
    </source>
</evidence>
<dbReference type="RefSeq" id="WP_183980210.1">
    <property type="nucleotide sequence ID" value="NZ_JACHEB010000011.1"/>
</dbReference>
<comment type="similarity">
    <text evidence="8">Belongs to the TonB-dependent receptor family.</text>
</comment>
<evidence type="ECO:0000256" key="1">
    <source>
        <dbReference type="ARBA" id="ARBA00004571"/>
    </source>
</evidence>